<protein>
    <recommendedName>
        <fullName evidence="5">DNL-type domain-containing protein</fullName>
    </recommendedName>
</protein>
<dbReference type="GO" id="GO:0008270">
    <property type="term" value="F:zinc ion binding"/>
    <property type="evidence" value="ECO:0007669"/>
    <property type="project" value="UniProtKB-KW"/>
</dbReference>
<dbReference type="GO" id="GO:0006457">
    <property type="term" value="P:protein folding"/>
    <property type="evidence" value="ECO:0007669"/>
    <property type="project" value="TreeGrafter"/>
</dbReference>
<keyword evidence="7" id="KW-1185">Reference proteome</keyword>
<dbReference type="PANTHER" id="PTHR20922">
    <property type="entry name" value="DNL-TYPE ZINC FINGER PROTEIN"/>
    <property type="match status" value="1"/>
</dbReference>
<proteinExistence type="predicted"/>
<gene>
    <name evidence="6" type="ORF">WJX84_010086</name>
</gene>
<dbReference type="EMBL" id="JALJOV010000995">
    <property type="protein sequence ID" value="KAK9856839.1"/>
    <property type="molecule type" value="Genomic_DNA"/>
</dbReference>
<keyword evidence="3" id="KW-0862">Zinc</keyword>
<dbReference type="GO" id="GO:0030150">
    <property type="term" value="P:protein import into mitochondrial matrix"/>
    <property type="evidence" value="ECO:0007669"/>
    <property type="project" value="TreeGrafter"/>
</dbReference>
<dbReference type="GO" id="GO:0051087">
    <property type="term" value="F:protein-folding chaperone binding"/>
    <property type="evidence" value="ECO:0007669"/>
    <property type="project" value="TreeGrafter"/>
</dbReference>
<dbReference type="GO" id="GO:0050821">
    <property type="term" value="P:protein stabilization"/>
    <property type="evidence" value="ECO:0007669"/>
    <property type="project" value="TreeGrafter"/>
</dbReference>
<dbReference type="InterPro" id="IPR007853">
    <property type="entry name" value="Znf_DNL-typ"/>
</dbReference>
<dbReference type="Pfam" id="PF05180">
    <property type="entry name" value="zf-DNL"/>
    <property type="match status" value="1"/>
</dbReference>
<dbReference type="InterPro" id="IPR024158">
    <property type="entry name" value="Mt_import_TIM15"/>
</dbReference>
<feature type="domain" description="DNL-type" evidence="5">
    <location>
        <begin position="171"/>
        <end position="231"/>
    </location>
</feature>
<comment type="caution">
    <text evidence="6">The sequence shown here is derived from an EMBL/GenBank/DDBJ whole genome shotgun (WGS) entry which is preliminary data.</text>
</comment>
<dbReference type="AlphaFoldDB" id="A0AAW1STP6"/>
<name>A0AAW1STP6_9CHLO</name>
<organism evidence="6 7">
    <name type="scientific">Apatococcus fuscideae</name>
    <dbReference type="NCBI Taxonomy" id="2026836"/>
    <lineage>
        <taxon>Eukaryota</taxon>
        <taxon>Viridiplantae</taxon>
        <taxon>Chlorophyta</taxon>
        <taxon>core chlorophytes</taxon>
        <taxon>Trebouxiophyceae</taxon>
        <taxon>Chlorellales</taxon>
        <taxon>Chlorellaceae</taxon>
        <taxon>Apatococcus</taxon>
    </lineage>
</organism>
<keyword evidence="1" id="KW-0479">Metal-binding</keyword>
<accession>A0AAW1STP6</accession>
<reference evidence="6 7" key="1">
    <citation type="journal article" date="2024" name="Nat. Commun.">
        <title>Phylogenomics reveals the evolutionary origins of lichenization in chlorophyte algae.</title>
        <authorList>
            <person name="Puginier C."/>
            <person name="Libourel C."/>
            <person name="Otte J."/>
            <person name="Skaloud P."/>
            <person name="Haon M."/>
            <person name="Grisel S."/>
            <person name="Petersen M."/>
            <person name="Berrin J.G."/>
            <person name="Delaux P.M."/>
            <person name="Dal Grande F."/>
            <person name="Keller J."/>
        </authorList>
    </citation>
    <scope>NUCLEOTIDE SEQUENCE [LARGE SCALE GENOMIC DNA]</scope>
    <source>
        <strain evidence="6 7">SAG 2523</strain>
    </source>
</reference>
<evidence type="ECO:0000259" key="5">
    <source>
        <dbReference type="PROSITE" id="PS51501"/>
    </source>
</evidence>
<evidence type="ECO:0000256" key="3">
    <source>
        <dbReference type="ARBA" id="ARBA00022833"/>
    </source>
</evidence>
<evidence type="ECO:0000313" key="7">
    <source>
        <dbReference type="Proteomes" id="UP001485043"/>
    </source>
</evidence>
<dbReference type="PROSITE" id="PS51501">
    <property type="entry name" value="ZF_DNL"/>
    <property type="match status" value="1"/>
</dbReference>
<keyword evidence="2 4" id="KW-0863">Zinc-finger</keyword>
<evidence type="ECO:0000256" key="1">
    <source>
        <dbReference type="ARBA" id="ARBA00022723"/>
    </source>
</evidence>
<sequence length="231" mass="25461">MCDLNTALQQLQPTLSSLPRQSLRSRRACAVRAESRQNEHRIPDVALPNGVWWLDKSTHSHDIIYGGNFVVQRPKLGGEGLIPYPALTGIQLMPDVPSSRHSRPAPHLLPAGTESYFDVLEYTLEEDQKFPGYLQLPAPAEPQVAGLVLWQQPDGDLPESQPASSSAAEASPRRTKAVQYTCKRCGTVSTKLVNPHVWAEGSVFARCDGCSVIHKLKDNLNVFHEVFVAFG</sequence>
<evidence type="ECO:0000256" key="4">
    <source>
        <dbReference type="PROSITE-ProRule" id="PRU00834"/>
    </source>
</evidence>
<dbReference type="GO" id="GO:0005739">
    <property type="term" value="C:mitochondrion"/>
    <property type="evidence" value="ECO:0007669"/>
    <property type="project" value="TreeGrafter"/>
</dbReference>
<dbReference type="Proteomes" id="UP001485043">
    <property type="component" value="Unassembled WGS sequence"/>
</dbReference>
<evidence type="ECO:0000313" key="6">
    <source>
        <dbReference type="EMBL" id="KAK9856839.1"/>
    </source>
</evidence>
<evidence type="ECO:0000256" key="2">
    <source>
        <dbReference type="ARBA" id="ARBA00022771"/>
    </source>
</evidence>
<dbReference type="PANTHER" id="PTHR20922:SF13">
    <property type="entry name" value="DNL-TYPE ZINC FINGER PROTEIN"/>
    <property type="match status" value="1"/>
</dbReference>